<dbReference type="EMBL" id="LAZR01046473">
    <property type="protein sequence ID" value="KKK96463.1"/>
    <property type="molecule type" value="Genomic_DNA"/>
</dbReference>
<proteinExistence type="predicted"/>
<accession>A0A0F8ZRM4</accession>
<sequence length="57" mass="6261">MPFGLNIIGNKNNYSNEAKDVSNSPNYDTFFAATKEIIQSYFDNLAPGGVCVLDARD</sequence>
<comment type="caution">
    <text evidence="1">The sequence shown here is derived from an EMBL/GenBank/DDBJ whole genome shotgun (WGS) entry which is preliminary data.</text>
</comment>
<organism evidence="1">
    <name type="scientific">marine sediment metagenome</name>
    <dbReference type="NCBI Taxonomy" id="412755"/>
    <lineage>
        <taxon>unclassified sequences</taxon>
        <taxon>metagenomes</taxon>
        <taxon>ecological metagenomes</taxon>
    </lineage>
</organism>
<name>A0A0F8ZRM4_9ZZZZ</name>
<gene>
    <name evidence="1" type="ORF">LCGC14_2662500</name>
</gene>
<dbReference type="AlphaFoldDB" id="A0A0F8ZRM4"/>
<protein>
    <submittedName>
        <fullName evidence="1">Uncharacterized protein</fullName>
    </submittedName>
</protein>
<evidence type="ECO:0000313" key="1">
    <source>
        <dbReference type="EMBL" id="KKK96463.1"/>
    </source>
</evidence>
<feature type="non-terminal residue" evidence="1">
    <location>
        <position position="57"/>
    </location>
</feature>
<reference evidence="1" key="1">
    <citation type="journal article" date="2015" name="Nature">
        <title>Complex archaea that bridge the gap between prokaryotes and eukaryotes.</title>
        <authorList>
            <person name="Spang A."/>
            <person name="Saw J.H."/>
            <person name="Jorgensen S.L."/>
            <person name="Zaremba-Niedzwiedzka K."/>
            <person name="Martijn J."/>
            <person name="Lind A.E."/>
            <person name="van Eijk R."/>
            <person name="Schleper C."/>
            <person name="Guy L."/>
            <person name="Ettema T.J."/>
        </authorList>
    </citation>
    <scope>NUCLEOTIDE SEQUENCE</scope>
</reference>